<keyword evidence="6" id="KW-1185">Reference proteome</keyword>
<comment type="cofactor">
    <cofactor evidence="3">
        <name>Zn(2+)</name>
        <dbReference type="ChEBI" id="CHEBI:29105"/>
    </cofactor>
    <text evidence="3">Binds 1 divalent metal cation per subunit.</text>
</comment>
<evidence type="ECO:0000256" key="2">
    <source>
        <dbReference type="PIRSR" id="PIRSR605511-1"/>
    </source>
</evidence>
<dbReference type="Gene3D" id="2.120.10.30">
    <property type="entry name" value="TolB, C-terminal domain"/>
    <property type="match status" value="1"/>
</dbReference>
<dbReference type="RefSeq" id="WP_161142213.1">
    <property type="nucleotide sequence ID" value="NZ_SPKJ01000101.1"/>
</dbReference>
<dbReference type="Proteomes" id="UP000773614">
    <property type="component" value="Unassembled WGS sequence"/>
</dbReference>
<comment type="caution">
    <text evidence="5">The sequence shown here is derived from an EMBL/GenBank/DDBJ whole genome shotgun (WGS) entry which is preliminary data.</text>
</comment>
<keyword evidence="3" id="KW-0862">Zinc</keyword>
<evidence type="ECO:0000259" key="4">
    <source>
        <dbReference type="Pfam" id="PF08450"/>
    </source>
</evidence>
<sequence>MALRFSLLADLRCRVAESPVYDERRDELFFVDILSRRLYALKLAGRTLRSWSFEAEVAAIGLAAGQRLVLALRDRLILFDPETGDRKPFAEMGLDPAVARLNDGKVGPDGAFWVSAMDDRPQKGPTASLYRVTPEGEVRAVVAGLTIGNGLAWSADGRTMYLSDTRGPWIDRFAFDPSNGALGGRSRFATLDEAAGRPDGGATDLDGCYWSAGVSAGVLNRFSPDTVLLERHPVPVPAPTMPCFGGPGYRTLFVTSLREGRSPEALARAPQSGGLFMAAAEVAGVPPWRFAAD</sequence>
<dbReference type="GO" id="GO:0019853">
    <property type="term" value="P:L-ascorbic acid biosynthetic process"/>
    <property type="evidence" value="ECO:0007669"/>
    <property type="project" value="TreeGrafter"/>
</dbReference>
<dbReference type="InterPro" id="IPR005511">
    <property type="entry name" value="SMP-30"/>
</dbReference>
<feature type="binding site" evidence="3">
    <location>
        <position position="102"/>
    </location>
    <ligand>
        <name>substrate</name>
    </ligand>
</feature>
<dbReference type="InterPro" id="IPR013658">
    <property type="entry name" value="SGL"/>
</dbReference>
<feature type="binding site" evidence="3">
    <location>
        <position position="17"/>
    </location>
    <ligand>
        <name>a divalent metal cation</name>
        <dbReference type="ChEBI" id="CHEBI:60240"/>
    </ligand>
</feature>
<dbReference type="PRINTS" id="PR01790">
    <property type="entry name" value="SMP30FAMILY"/>
</dbReference>
<evidence type="ECO:0000313" key="6">
    <source>
        <dbReference type="Proteomes" id="UP000773614"/>
    </source>
</evidence>
<proteinExistence type="inferred from homology"/>
<evidence type="ECO:0000256" key="1">
    <source>
        <dbReference type="ARBA" id="ARBA00008853"/>
    </source>
</evidence>
<feature type="active site" description="Proton donor/acceptor" evidence="2">
    <location>
        <position position="199"/>
    </location>
</feature>
<comment type="similarity">
    <text evidence="1">Belongs to the SMP-30/CGR1 family.</text>
</comment>
<feature type="binding site" evidence="3">
    <location>
        <position position="149"/>
    </location>
    <ligand>
        <name>a divalent metal cation</name>
        <dbReference type="ChEBI" id="CHEBI:60240"/>
    </ligand>
</feature>
<dbReference type="AlphaFoldDB" id="A0A964T8S1"/>
<dbReference type="GO" id="GO:0005509">
    <property type="term" value="F:calcium ion binding"/>
    <property type="evidence" value="ECO:0007669"/>
    <property type="project" value="TreeGrafter"/>
</dbReference>
<feature type="binding site" evidence="3">
    <location>
        <position position="199"/>
    </location>
    <ligand>
        <name>a divalent metal cation</name>
        <dbReference type="ChEBI" id="CHEBI:60240"/>
    </ligand>
</feature>
<accession>A0A964T8S1</accession>
<dbReference type="PANTHER" id="PTHR10907">
    <property type="entry name" value="REGUCALCIN"/>
    <property type="match status" value="1"/>
</dbReference>
<dbReference type="GO" id="GO:0004341">
    <property type="term" value="F:gluconolactonase activity"/>
    <property type="evidence" value="ECO:0007669"/>
    <property type="project" value="TreeGrafter"/>
</dbReference>
<dbReference type="PANTHER" id="PTHR10907:SF47">
    <property type="entry name" value="REGUCALCIN"/>
    <property type="match status" value="1"/>
</dbReference>
<organism evidence="5 6">
    <name type="scientific">Propylenella binzhouense</name>
    <dbReference type="NCBI Taxonomy" id="2555902"/>
    <lineage>
        <taxon>Bacteria</taxon>
        <taxon>Pseudomonadati</taxon>
        <taxon>Pseudomonadota</taxon>
        <taxon>Alphaproteobacteria</taxon>
        <taxon>Hyphomicrobiales</taxon>
        <taxon>Propylenellaceae</taxon>
        <taxon>Propylenella</taxon>
    </lineage>
</organism>
<gene>
    <name evidence="5" type="ORF">E4O86_19385</name>
</gene>
<dbReference type="EMBL" id="SPKJ01000101">
    <property type="protein sequence ID" value="MYZ49874.1"/>
    <property type="molecule type" value="Genomic_DNA"/>
</dbReference>
<evidence type="ECO:0000313" key="5">
    <source>
        <dbReference type="EMBL" id="MYZ49874.1"/>
    </source>
</evidence>
<feature type="domain" description="SMP-30/Gluconolactonase/LRE-like region" evidence="4">
    <location>
        <begin position="16"/>
        <end position="257"/>
    </location>
</feature>
<dbReference type="OrthoDB" id="2633250at2"/>
<protein>
    <submittedName>
        <fullName evidence="5">SMP-30/gluconolactonase/LRE family protein</fullName>
    </submittedName>
</protein>
<reference evidence="5" key="1">
    <citation type="submission" date="2019-03" db="EMBL/GenBank/DDBJ databases">
        <title>Afifella sp. nov., isolated from activated sludge.</title>
        <authorList>
            <person name="Li Q."/>
            <person name="Liu Y."/>
        </authorList>
    </citation>
    <scope>NUCLEOTIDE SEQUENCE</scope>
    <source>
        <strain evidence="5">L72</strain>
    </source>
</reference>
<dbReference type="Pfam" id="PF08450">
    <property type="entry name" value="SGL"/>
    <property type="match status" value="1"/>
</dbReference>
<keyword evidence="3" id="KW-0479">Metal-binding</keyword>
<name>A0A964T8S1_9HYPH</name>
<feature type="binding site" evidence="3">
    <location>
        <position position="100"/>
    </location>
    <ligand>
        <name>substrate</name>
    </ligand>
</feature>
<dbReference type="InterPro" id="IPR011042">
    <property type="entry name" value="6-blade_b-propeller_TolB-like"/>
</dbReference>
<evidence type="ECO:0000256" key="3">
    <source>
        <dbReference type="PIRSR" id="PIRSR605511-2"/>
    </source>
</evidence>
<dbReference type="SUPFAM" id="SSF63829">
    <property type="entry name" value="Calcium-dependent phosphotriesterase"/>
    <property type="match status" value="1"/>
</dbReference>